<dbReference type="Proteomes" id="UP000095512">
    <property type="component" value="Unassembled WGS sequence"/>
</dbReference>
<organism evidence="1 3">
    <name type="scientific">Enterocloster clostridioformis</name>
    <dbReference type="NCBI Taxonomy" id="1531"/>
    <lineage>
        <taxon>Bacteria</taxon>
        <taxon>Bacillati</taxon>
        <taxon>Bacillota</taxon>
        <taxon>Clostridia</taxon>
        <taxon>Lachnospirales</taxon>
        <taxon>Lachnospiraceae</taxon>
        <taxon>Enterocloster</taxon>
    </lineage>
</organism>
<keyword evidence="4" id="KW-1185">Reference proteome</keyword>
<name>A0A174LPW3_9FIRM</name>
<protein>
    <submittedName>
        <fullName evidence="1">Uncharacterized protein</fullName>
    </submittedName>
</protein>
<sequence>MCYGGCDDMVRSTSLCLDDLIDQLPEYRMEPLTPEELQAGIPIEVTGRLKGIFLSMLSEAFTSTVLNTILGEAQEQLRQCQPD</sequence>
<evidence type="ECO:0000313" key="4">
    <source>
        <dbReference type="Proteomes" id="UP000251853"/>
    </source>
</evidence>
<reference evidence="1 3" key="1">
    <citation type="submission" date="2015-09" db="EMBL/GenBank/DDBJ databases">
        <authorList>
            <consortium name="Pathogen Informatics"/>
        </authorList>
    </citation>
    <scope>NUCLEOTIDE SEQUENCE [LARGE SCALE GENOMIC DNA]</scope>
    <source>
        <strain evidence="1 3">2789STDY5834865</strain>
    </source>
</reference>
<reference evidence="2 4" key="2">
    <citation type="submission" date="2018-06" db="EMBL/GenBank/DDBJ databases">
        <authorList>
            <consortium name="Pathogen Informatics"/>
            <person name="Doyle S."/>
        </authorList>
    </citation>
    <scope>NUCLEOTIDE SEQUENCE [LARGE SCALE GENOMIC DNA]</scope>
    <source>
        <strain evidence="2 4">NCTC11224</strain>
    </source>
</reference>
<dbReference type="Proteomes" id="UP000251853">
    <property type="component" value="Unassembled WGS sequence"/>
</dbReference>
<accession>A0A174LPW3</accession>
<evidence type="ECO:0000313" key="2">
    <source>
        <dbReference type="EMBL" id="SQB10569.1"/>
    </source>
</evidence>
<dbReference type="EMBL" id="CZAB01000026">
    <property type="protein sequence ID" value="CUP24776.1"/>
    <property type="molecule type" value="Genomic_DNA"/>
</dbReference>
<dbReference type="AlphaFoldDB" id="A0A174LPW3"/>
<dbReference type="EMBL" id="UAVW01000005">
    <property type="protein sequence ID" value="SQB10569.1"/>
    <property type="molecule type" value="Genomic_DNA"/>
</dbReference>
<proteinExistence type="predicted"/>
<dbReference type="RefSeq" id="WP_022202983.1">
    <property type="nucleotide sequence ID" value="NZ_CARCJL010000022.1"/>
</dbReference>
<evidence type="ECO:0000313" key="1">
    <source>
        <dbReference type="EMBL" id="CUP24776.1"/>
    </source>
</evidence>
<evidence type="ECO:0000313" key="3">
    <source>
        <dbReference type="Proteomes" id="UP000095512"/>
    </source>
</evidence>
<gene>
    <name evidence="1" type="ORF">ERS852480_02932</name>
    <name evidence="2" type="ORF">NCTC11224_01894</name>
</gene>